<dbReference type="EMBL" id="ACYH01000011">
    <property type="protein sequence ID" value="EEV21295.1"/>
    <property type="molecule type" value="Genomic_DNA"/>
</dbReference>
<feature type="transmembrane region" description="Helical" evidence="1">
    <location>
        <begin position="12"/>
        <end position="37"/>
    </location>
</feature>
<comment type="caution">
    <text evidence="2">The sequence shown here is derived from an EMBL/GenBank/DDBJ whole genome shotgun (WGS) entry which is preliminary data.</text>
</comment>
<proteinExistence type="predicted"/>
<keyword evidence="1" id="KW-0472">Membrane</keyword>
<gene>
    <name evidence="2" type="ORF">TREVI0001_0490</name>
</gene>
<protein>
    <submittedName>
        <fullName evidence="2">MATE efflux family protein</fullName>
    </submittedName>
</protein>
<evidence type="ECO:0000313" key="2">
    <source>
        <dbReference type="EMBL" id="EEV21295.1"/>
    </source>
</evidence>
<name>C8PM78_9SPIR</name>
<reference evidence="2 3" key="1">
    <citation type="submission" date="2009-07" db="EMBL/GenBank/DDBJ databases">
        <authorList>
            <person name="Madupu R."/>
            <person name="Sebastian Y."/>
            <person name="Durkin A.S."/>
            <person name="Torralba M."/>
            <person name="Methe B."/>
            <person name="Sutton G.G."/>
            <person name="Strausberg R.L."/>
            <person name="Nelson K.E."/>
        </authorList>
    </citation>
    <scope>NUCLEOTIDE SEQUENCE [LARGE SCALE GENOMIC DNA]</scope>
    <source>
        <strain evidence="2 3">ATCC 35580</strain>
    </source>
</reference>
<organism evidence="2 3">
    <name type="scientific">Treponema vincentii ATCC 35580</name>
    <dbReference type="NCBI Taxonomy" id="596324"/>
    <lineage>
        <taxon>Bacteria</taxon>
        <taxon>Pseudomonadati</taxon>
        <taxon>Spirochaetota</taxon>
        <taxon>Spirochaetia</taxon>
        <taxon>Spirochaetales</taxon>
        <taxon>Treponemataceae</taxon>
        <taxon>Treponema</taxon>
    </lineage>
</organism>
<dbReference type="RefSeq" id="WP_006187624.1">
    <property type="nucleotide sequence ID" value="NZ_ACYH01000011.1"/>
</dbReference>
<evidence type="ECO:0000256" key="1">
    <source>
        <dbReference type="SAM" id="Phobius"/>
    </source>
</evidence>
<sequence length="47" mass="5291">MQFKRFSLGPVHFYRQALGFAIPVMIQTFVQSLISLIDNFMVGGLGD</sequence>
<keyword evidence="1" id="KW-1133">Transmembrane helix</keyword>
<dbReference type="AlphaFoldDB" id="C8PM78"/>
<keyword evidence="1" id="KW-0812">Transmembrane</keyword>
<evidence type="ECO:0000313" key="3">
    <source>
        <dbReference type="Proteomes" id="UP000004509"/>
    </source>
</evidence>
<dbReference type="STRING" id="596324.TREVI0001_0490"/>
<accession>C8PM78</accession>
<dbReference type="Proteomes" id="UP000004509">
    <property type="component" value="Unassembled WGS sequence"/>
</dbReference>